<dbReference type="EMBL" id="WVIE01000016">
    <property type="protein sequence ID" value="NDJ18432.1"/>
    <property type="molecule type" value="Genomic_DNA"/>
</dbReference>
<dbReference type="RefSeq" id="WP_162423960.1">
    <property type="nucleotide sequence ID" value="NZ_WVIE01000016.1"/>
</dbReference>
<gene>
    <name evidence="1" type="ORF">GS601_14205</name>
</gene>
<protein>
    <submittedName>
        <fullName evidence="1">Uncharacterized protein</fullName>
    </submittedName>
</protein>
<comment type="caution">
    <text evidence="1">The sequence shown here is derived from an EMBL/GenBank/DDBJ whole genome shotgun (WGS) entry which is preliminary data.</text>
</comment>
<dbReference type="AlphaFoldDB" id="A0A8J7Z177"/>
<keyword evidence="2" id="KW-1185">Reference proteome</keyword>
<proteinExistence type="predicted"/>
<accession>A0A8J7Z177</accession>
<organism evidence="1 2">
    <name type="scientific">Myxacorys almedinensis A</name>
    <dbReference type="NCBI Taxonomy" id="2690445"/>
    <lineage>
        <taxon>Bacteria</taxon>
        <taxon>Bacillati</taxon>
        <taxon>Cyanobacteriota</taxon>
        <taxon>Cyanophyceae</taxon>
        <taxon>Leptolyngbyales</taxon>
        <taxon>Leptolyngbyaceae</taxon>
        <taxon>Myxacorys</taxon>
        <taxon>Myxacorys almedinensis</taxon>
    </lineage>
</organism>
<evidence type="ECO:0000313" key="2">
    <source>
        <dbReference type="Proteomes" id="UP000646053"/>
    </source>
</evidence>
<reference evidence="1" key="1">
    <citation type="submission" date="2019-12" db="EMBL/GenBank/DDBJ databases">
        <title>High-Quality draft genome sequences of three cyanobacteria isolated from the limestone walls of the Old Cathedral of Coimbra.</title>
        <authorList>
            <person name="Tiago I."/>
            <person name="Soares F."/>
            <person name="Portugal A."/>
        </authorList>
    </citation>
    <scope>NUCLEOTIDE SEQUENCE</scope>
    <source>
        <strain evidence="1">A</strain>
    </source>
</reference>
<sequence length="168" mass="18271">MNHNNPKGALPLRFSAALITVLSALVAGQGSTSEMPALEHSHSTQPTAAHVHSKLEIPAGILVPAVDLDIAPDPMGGWNVQVKVKNFEFAPERVNQTSAVNEGHAHLYVNGKKVTRLYGSWHYLDKLPTGPHSVTVTLNTNRHEDLFYKGKRIEATKRFIVFPAGAGH</sequence>
<dbReference type="Proteomes" id="UP000646053">
    <property type="component" value="Unassembled WGS sequence"/>
</dbReference>
<evidence type="ECO:0000313" key="1">
    <source>
        <dbReference type="EMBL" id="NDJ18432.1"/>
    </source>
</evidence>
<name>A0A8J7Z177_9CYAN</name>